<dbReference type="PROSITE" id="PS50850">
    <property type="entry name" value="MFS"/>
    <property type="match status" value="1"/>
</dbReference>
<protein>
    <submittedName>
        <fullName evidence="8">Cmx/CmrA family chloramphenicol efflux MFS transporter</fullName>
    </submittedName>
</protein>
<gene>
    <name evidence="8" type="ORF">SK854_19435</name>
</gene>
<feature type="transmembrane region" description="Helical" evidence="6">
    <location>
        <begin position="236"/>
        <end position="255"/>
    </location>
</feature>
<evidence type="ECO:0000256" key="4">
    <source>
        <dbReference type="ARBA" id="ARBA00022989"/>
    </source>
</evidence>
<feature type="transmembrane region" description="Helical" evidence="6">
    <location>
        <begin position="202"/>
        <end position="224"/>
    </location>
</feature>
<dbReference type="InterPro" id="IPR020846">
    <property type="entry name" value="MFS_dom"/>
</dbReference>
<keyword evidence="9" id="KW-1185">Reference proteome</keyword>
<name>A0ABU4UXV5_9PSEU</name>
<dbReference type="InterPro" id="IPR036259">
    <property type="entry name" value="MFS_trans_sf"/>
</dbReference>
<dbReference type="InterPro" id="IPR011701">
    <property type="entry name" value="MFS"/>
</dbReference>
<dbReference type="PANTHER" id="PTHR43124">
    <property type="entry name" value="PURINE EFFLUX PUMP PBUE"/>
    <property type="match status" value="1"/>
</dbReference>
<feature type="transmembrane region" description="Helical" evidence="6">
    <location>
        <begin position="69"/>
        <end position="93"/>
    </location>
</feature>
<keyword evidence="2" id="KW-1003">Cell membrane</keyword>
<keyword evidence="5 6" id="KW-0472">Membrane</keyword>
<evidence type="ECO:0000313" key="8">
    <source>
        <dbReference type="EMBL" id="MDX8144299.1"/>
    </source>
</evidence>
<feature type="transmembrane region" description="Helical" evidence="6">
    <location>
        <begin position="128"/>
        <end position="154"/>
    </location>
</feature>
<dbReference type="PANTHER" id="PTHR43124:SF3">
    <property type="entry name" value="CHLORAMPHENICOL EFFLUX PUMP RV0191"/>
    <property type="match status" value="1"/>
</dbReference>
<evidence type="ECO:0000256" key="3">
    <source>
        <dbReference type="ARBA" id="ARBA00022692"/>
    </source>
</evidence>
<evidence type="ECO:0000256" key="2">
    <source>
        <dbReference type="ARBA" id="ARBA00022475"/>
    </source>
</evidence>
<dbReference type="CDD" id="cd17324">
    <property type="entry name" value="MFS_NepI_like"/>
    <property type="match status" value="1"/>
</dbReference>
<evidence type="ECO:0000313" key="9">
    <source>
        <dbReference type="Proteomes" id="UP001285352"/>
    </source>
</evidence>
<keyword evidence="3 6" id="KW-0812">Transmembrane</keyword>
<dbReference type="SUPFAM" id="SSF103473">
    <property type="entry name" value="MFS general substrate transporter"/>
    <property type="match status" value="1"/>
</dbReference>
<comment type="subcellular location">
    <subcellularLocation>
        <location evidence="1">Cell membrane</location>
        <topology evidence="1">Multi-pass membrane protein</topology>
    </subcellularLocation>
</comment>
<accession>A0ABU4UXV5</accession>
<evidence type="ECO:0000259" key="7">
    <source>
        <dbReference type="PROSITE" id="PS50850"/>
    </source>
</evidence>
<dbReference type="Proteomes" id="UP001285352">
    <property type="component" value="Unassembled WGS sequence"/>
</dbReference>
<evidence type="ECO:0000256" key="1">
    <source>
        <dbReference type="ARBA" id="ARBA00004651"/>
    </source>
</evidence>
<feature type="transmembrane region" description="Helical" evidence="6">
    <location>
        <begin position="42"/>
        <end position="62"/>
    </location>
</feature>
<feature type="domain" description="Major facilitator superfamily (MFS) profile" evidence="7">
    <location>
        <begin position="4"/>
        <end position="344"/>
    </location>
</feature>
<feature type="transmembrane region" description="Helical" evidence="6">
    <location>
        <begin position="99"/>
        <end position="121"/>
    </location>
</feature>
<feature type="transmembrane region" description="Helical" evidence="6">
    <location>
        <begin position="324"/>
        <end position="343"/>
    </location>
</feature>
<feature type="transmembrane region" description="Helical" evidence="6">
    <location>
        <begin position="267"/>
        <end position="285"/>
    </location>
</feature>
<keyword evidence="4 6" id="KW-1133">Transmembrane helix</keyword>
<reference evidence="8 9" key="1">
    <citation type="submission" date="2023-11" db="EMBL/GenBank/DDBJ databases">
        <title>Lentzea sokolovensis, sp. nov., Lentzea kristufkii, sp. nov., and Lentzea miocenensis, sp. nov., rare actinobacteria from Sokolov Coal Basin, Miocene lacustrine sediment, Czech Republic.</title>
        <authorList>
            <person name="Lara A."/>
            <person name="Kotroba L."/>
            <person name="Nouioui I."/>
            <person name="Neumann-Schaal M."/>
            <person name="Mast Y."/>
            <person name="Chronakova A."/>
        </authorList>
    </citation>
    <scope>NUCLEOTIDE SEQUENCE [LARGE SCALE GENOMIC DNA]</scope>
    <source>
        <strain evidence="8 9">BCCO 10_0061</strain>
    </source>
</reference>
<evidence type="ECO:0000256" key="6">
    <source>
        <dbReference type="SAM" id="Phobius"/>
    </source>
</evidence>
<dbReference type="NCBIfam" id="NF033135">
    <property type="entry name" value="cmx_cmrA"/>
    <property type="match status" value="1"/>
</dbReference>
<organism evidence="8 9">
    <name type="scientific">Lentzea sokolovensis</name>
    <dbReference type="NCBI Taxonomy" id="3095429"/>
    <lineage>
        <taxon>Bacteria</taxon>
        <taxon>Bacillati</taxon>
        <taxon>Actinomycetota</taxon>
        <taxon>Actinomycetes</taxon>
        <taxon>Pseudonocardiales</taxon>
        <taxon>Pseudonocardiaceae</taxon>
        <taxon>Lentzea</taxon>
    </lineage>
</organism>
<evidence type="ECO:0000256" key="5">
    <source>
        <dbReference type="ARBA" id="ARBA00023136"/>
    </source>
</evidence>
<dbReference type="Gene3D" id="1.20.1250.20">
    <property type="entry name" value="MFS general substrate transporter like domains"/>
    <property type="match status" value="1"/>
</dbReference>
<dbReference type="InterPro" id="IPR050189">
    <property type="entry name" value="MFS_Efflux_Transporters"/>
</dbReference>
<comment type="caution">
    <text evidence="8">The sequence shown here is derived from an EMBL/GenBank/DDBJ whole genome shotgun (WGS) entry which is preliminary data.</text>
</comment>
<feature type="transmembrane region" description="Helical" evidence="6">
    <location>
        <begin position="160"/>
        <end position="181"/>
    </location>
</feature>
<dbReference type="EMBL" id="JAXAVU010000009">
    <property type="protein sequence ID" value="MDX8144299.1"/>
    <property type="molecule type" value="Genomic_DNA"/>
</dbReference>
<feature type="transmembrane region" description="Helical" evidence="6">
    <location>
        <begin position="291"/>
        <end position="312"/>
    </location>
</feature>
<sequence length="344" mass="34954">MPFSLYLLALAVFAMGTSEFMLSGLLPAIAVDFDVSVGTAGLLTSAFAGGMAVGAPLMAVLARSWSPRLSLFGFVVVFLVAHVAGAVTTSFTVLLVSRVLAALANAGFLAVALTTATALVPPQRRGRALAVLLSGTTVATIAGVPGGALLGAVLGWRATFLAVAVLCVPAAIGVLQGIPAHRERVVPPALRPELTELLKPRLALVIALAILVNAVTFGHFTFLAPVVTDVAGLSEWWVPVVLMLFGVGSFLGVAIGGRFADTSPRPVVAFGGPLTLAGWVSLDVLGREPLVLPALVFVLGVLSFAVGSTLIARVLHHATGAPTMAGSYATAAFNIGAAIGPVLL</sequence>
<reference evidence="8 9" key="2">
    <citation type="submission" date="2023-11" db="EMBL/GenBank/DDBJ databases">
        <authorList>
            <person name="Lara A.C."/>
            <person name="Chronakova A."/>
        </authorList>
    </citation>
    <scope>NUCLEOTIDE SEQUENCE [LARGE SCALE GENOMIC DNA]</scope>
    <source>
        <strain evidence="8 9">BCCO 10_0061</strain>
    </source>
</reference>
<dbReference type="Pfam" id="PF07690">
    <property type="entry name" value="MFS_1"/>
    <property type="match status" value="1"/>
</dbReference>
<proteinExistence type="predicted"/>